<dbReference type="AlphaFoldDB" id="A0A1F6A3M7"/>
<dbReference type="InterPro" id="IPR007159">
    <property type="entry name" value="SpoVT-AbrB_dom"/>
</dbReference>
<dbReference type="Proteomes" id="UP000176253">
    <property type="component" value="Unassembled WGS sequence"/>
</dbReference>
<comment type="caution">
    <text evidence="3">The sequence shown here is derived from an EMBL/GenBank/DDBJ whole genome shotgun (WGS) entry which is preliminary data.</text>
</comment>
<dbReference type="SUPFAM" id="SSF89447">
    <property type="entry name" value="AbrB/MazE/MraZ-like"/>
    <property type="match status" value="1"/>
</dbReference>
<dbReference type="Gene3D" id="2.10.260.10">
    <property type="match status" value="1"/>
</dbReference>
<dbReference type="InterPro" id="IPR037914">
    <property type="entry name" value="SpoVT-AbrB_sf"/>
</dbReference>
<organism evidence="3 4">
    <name type="scientific">Candidatus Gottesmanbacteria bacterium RIFCSPHIGHO2_02_FULL_39_14</name>
    <dbReference type="NCBI Taxonomy" id="1798383"/>
    <lineage>
        <taxon>Bacteria</taxon>
        <taxon>Candidatus Gottesmaniibacteriota</taxon>
    </lineage>
</organism>
<dbReference type="STRING" id="1798383.A3D78_01285"/>
<evidence type="ECO:0000313" key="3">
    <source>
        <dbReference type="EMBL" id="OGG19285.1"/>
    </source>
</evidence>
<reference evidence="3 4" key="1">
    <citation type="journal article" date="2016" name="Nat. Commun.">
        <title>Thousands of microbial genomes shed light on interconnected biogeochemical processes in an aquifer system.</title>
        <authorList>
            <person name="Anantharaman K."/>
            <person name="Brown C.T."/>
            <person name="Hug L.A."/>
            <person name="Sharon I."/>
            <person name="Castelle C.J."/>
            <person name="Probst A.J."/>
            <person name="Thomas B.C."/>
            <person name="Singh A."/>
            <person name="Wilkins M.J."/>
            <person name="Karaoz U."/>
            <person name="Brodie E.L."/>
            <person name="Williams K.H."/>
            <person name="Hubbard S.S."/>
            <person name="Banfield J.F."/>
        </authorList>
    </citation>
    <scope>NUCLEOTIDE SEQUENCE [LARGE SCALE GENOMIC DNA]</scope>
</reference>
<accession>A0A1F6A3M7</accession>
<dbReference type="GO" id="GO:0003677">
    <property type="term" value="F:DNA binding"/>
    <property type="evidence" value="ECO:0007669"/>
    <property type="project" value="UniProtKB-UniRule"/>
</dbReference>
<dbReference type="PROSITE" id="PS51740">
    <property type="entry name" value="SPOVT_ABRB"/>
    <property type="match status" value="1"/>
</dbReference>
<evidence type="ECO:0000256" key="1">
    <source>
        <dbReference type="PROSITE-ProRule" id="PRU01076"/>
    </source>
</evidence>
<protein>
    <recommendedName>
        <fullName evidence="2">SpoVT-AbrB domain-containing protein</fullName>
    </recommendedName>
</protein>
<dbReference type="EMBL" id="MFJM01000003">
    <property type="protein sequence ID" value="OGG19285.1"/>
    <property type="molecule type" value="Genomic_DNA"/>
</dbReference>
<evidence type="ECO:0000313" key="4">
    <source>
        <dbReference type="Proteomes" id="UP000176253"/>
    </source>
</evidence>
<feature type="domain" description="SpoVT-AbrB" evidence="2">
    <location>
        <begin position="4"/>
        <end position="49"/>
    </location>
</feature>
<gene>
    <name evidence="3" type="ORF">A3D78_01285</name>
</gene>
<name>A0A1F6A3M7_9BACT</name>
<evidence type="ECO:0000259" key="2">
    <source>
        <dbReference type="PROSITE" id="PS51740"/>
    </source>
</evidence>
<proteinExistence type="predicted"/>
<keyword evidence="1" id="KW-0238">DNA-binding</keyword>
<sequence length="81" mass="9218">MEMQKIVSITSQGQLTIPQSMLRSLGIKTPVKAIIRKKENILEVEPKKNFWSLSGSLKSEVKLSDADLRKAREAFSTKWSR</sequence>